<dbReference type="InterPro" id="IPR036412">
    <property type="entry name" value="HAD-like_sf"/>
</dbReference>
<dbReference type="InterPro" id="IPR006439">
    <property type="entry name" value="HAD-SF_hydro_IA"/>
</dbReference>
<sequence length="226" mass="24587">MKPMEVKALLFDLDGTLLDTALDLGQAANVALAQFGYPGLSREQAYLYTSHGSRGLLKAALGEETFERTDISPMRSLLLAAYADNISEHTRPYDGIERMLALLAQLQLPWGIVTNKPEGLARQLLQHQPSMAASVSLVGGDTLPVSKPHPAPLLKAADEMGVIPEQILYVGDAERDMVAANHAGMISVAALWGYISPEDKAEEWPASHRCDQPDDLFNLVRDLAQN</sequence>
<dbReference type="GO" id="GO:0008967">
    <property type="term" value="F:phosphoglycolate phosphatase activity"/>
    <property type="evidence" value="ECO:0007669"/>
    <property type="project" value="TreeGrafter"/>
</dbReference>
<dbReference type="PRINTS" id="PR00413">
    <property type="entry name" value="HADHALOGNASE"/>
</dbReference>
<proteinExistence type="predicted"/>
<keyword evidence="2" id="KW-0378">Hydrolase</keyword>
<name>A0A1G8W3C0_9GAMM</name>
<protein>
    <submittedName>
        <fullName evidence="5">Phosphoglycolate phosphatase</fullName>
    </submittedName>
</protein>
<dbReference type="GO" id="GO:0046872">
    <property type="term" value="F:metal ion binding"/>
    <property type="evidence" value="ECO:0007669"/>
    <property type="project" value="UniProtKB-KW"/>
</dbReference>
<dbReference type="InterPro" id="IPR041492">
    <property type="entry name" value="HAD_2"/>
</dbReference>
<dbReference type="InterPro" id="IPR023198">
    <property type="entry name" value="PGP-like_dom2"/>
</dbReference>
<dbReference type="PANTHER" id="PTHR43434:SF23">
    <property type="entry name" value="PHOSPHOGLYCOLATE PHOSPHATASE"/>
    <property type="match status" value="1"/>
</dbReference>
<gene>
    <name evidence="5" type="ORF">SAMN04488540_11259</name>
</gene>
<keyword evidence="1" id="KW-0479">Metal-binding</keyword>
<dbReference type="GO" id="GO:0006281">
    <property type="term" value="P:DNA repair"/>
    <property type="evidence" value="ECO:0007669"/>
    <property type="project" value="TreeGrafter"/>
</dbReference>
<dbReference type="InterPro" id="IPR023214">
    <property type="entry name" value="HAD_sf"/>
</dbReference>
<organism evidence="5 6">
    <name type="scientific">Ferrimonas sediminum</name>
    <dbReference type="NCBI Taxonomy" id="718193"/>
    <lineage>
        <taxon>Bacteria</taxon>
        <taxon>Pseudomonadati</taxon>
        <taxon>Pseudomonadota</taxon>
        <taxon>Gammaproteobacteria</taxon>
        <taxon>Alteromonadales</taxon>
        <taxon>Ferrimonadaceae</taxon>
        <taxon>Ferrimonas</taxon>
    </lineage>
</organism>
<dbReference type="Gene3D" id="1.10.150.240">
    <property type="entry name" value="Putative phosphatase, domain 2"/>
    <property type="match status" value="1"/>
</dbReference>
<evidence type="ECO:0000313" key="6">
    <source>
        <dbReference type="Proteomes" id="UP000199527"/>
    </source>
</evidence>
<dbReference type="SUPFAM" id="SSF56784">
    <property type="entry name" value="HAD-like"/>
    <property type="match status" value="1"/>
</dbReference>
<dbReference type="GO" id="GO:0005829">
    <property type="term" value="C:cytosol"/>
    <property type="evidence" value="ECO:0007669"/>
    <property type="project" value="TreeGrafter"/>
</dbReference>
<dbReference type="RefSeq" id="WP_090366273.1">
    <property type="nucleotide sequence ID" value="NZ_FNEM01000012.1"/>
</dbReference>
<evidence type="ECO:0000256" key="4">
    <source>
        <dbReference type="ARBA" id="ARBA00023277"/>
    </source>
</evidence>
<dbReference type="SFLD" id="SFLDS00003">
    <property type="entry name" value="Haloacid_Dehalogenase"/>
    <property type="match status" value="1"/>
</dbReference>
<evidence type="ECO:0000256" key="1">
    <source>
        <dbReference type="ARBA" id="ARBA00022723"/>
    </source>
</evidence>
<dbReference type="NCBIfam" id="TIGR01549">
    <property type="entry name" value="HAD-SF-IA-v1"/>
    <property type="match status" value="1"/>
</dbReference>
<evidence type="ECO:0000313" key="5">
    <source>
        <dbReference type="EMBL" id="SDJ71970.1"/>
    </source>
</evidence>
<dbReference type="AlphaFoldDB" id="A0A1G8W3C0"/>
<dbReference type="EMBL" id="FNEM01000012">
    <property type="protein sequence ID" value="SDJ71970.1"/>
    <property type="molecule type" value="Genomic_DNA"/>
</dbReference>
<dbReference type="Pfam" id="PF13419">
    <property type="entry name" value="HAD_2"/>
    <property type="match status" value="1"/>
</dbReference>
<keyword evidence="4" id="KW-0119">Carbohydrate metabolism</keyword>
<evidence type="ECO:0000256" key="2">
    <source>
        <dbReference type="ARBA" id="ARBA00022801"/>
    </source>
</evidence>
<keyword evidence="3" id="KW-0460">Magnesium</keyword>
<dbReference type="InterPro" id="IPR050155">
    <property type="entry name" value="HAD-like_hydrolase_sf"/>
</dbReference>
<dbReference type="SFLD" id="SFLDG01135">
    <property type="entry name" value="C1.5.6:_HAD__Beta-PGM__Phospha"/>
    <property type="match status" value="1"/>
</dbReference>
<dbReference type="Proteomes" id="UP000199527">
    <property type="component" value="Unassembled WGS sequence"/>
</dbReference>
<keyword evidence="6" id="KW-1185">Reference proteome</keyword>
<dbReference type="SFLD" id="SFLDG01129">
    <property type="entry name" value="C1.5:_HAD__Beta-PGM__Phosphata"/>
    <property type="match status" value="1"/>
</dbReference>
<evidence type="ECO:0000256" key="3">
    <source>
        <dbReference type="ARBA" id="ARBA00022842"/>
    </source>
</evidence>
<dbReference type="PANTHER" id="PTHR43434">
    <property type="entry name" value="PHOSPHOGLYCOLATE PHOSPHATASE"/>
    <property type="match status" value="1"/>
</dbReference>
<accession>A0A1G8W3C0</accession>
<dbReference type="Gene3D" id="3.40.50.1000">
    <property type="entry name" value="HAD superfamily/HAD-like"/>
    <property type="match status" value="1"/>
</dbReference>
<dbReference type="OrthoDB" id="9776368at2"/>
<reference evidence="6" key="1">
    <citation type="submission" date="2016-10" db="EMBL/GenBank/DDBJ databases">
        <authorList>
            <person name="Varghese N."/>
            <person name="Submissions S."/>
        </authorList>
    </citation>
    <scope>NUCLEOTIDE SEQUENCE [LARGE SCALE GENOMIC DNA]</scope>
    <source>
        <strain evidence="6">DSM 23317</strain>
    </source>
</reference>